<gene>
    <name evidence="1" type="ORF">BU25DRAFT_406590</name>
</gene>
<organism evidence="1 2">
    <name type="scientific">Macroventuria anomochaeta</name>
    <dbReference type="NCBI Taxonomy" id="301207"/>
    <lineage>
        <taxon>Eukaryota</taxon>
        <taxon>Fungi</taxon>
        <taxon>Dikarya</taxon>
        <taxon>Ascomycota</taxon>
        <taxon>Pezizomycotina</taxon>
        <taxon>Dothideomycetes</taxon>
        <taxon>Pleosporomycetidae</taxon>
        <taxon>Pleosporales</taxon>
        <taxon>Pleosporineae</taxon>
        <taxon>Didymellaceae</taxon>
        <taxon>Macroventuria</taxon>
    </lineage>
</organism>
<dbReference type="Proteomes" id="UP000799754">
    <property type="component" value="Unassembled WGS sequence"/>
</dbReference>
<proteinExistence type="predicted"/>
<accession>A0ACB6SCP8</accession>
<protein>
    <submittedName>
        <fullName evidence="1">Uncharacterized protein</fullName>
    </submittedName>
</protein>
<evidence type="ECO:0000313" key="1">
    <source>
        <dbReference type="EMBL" id="KAF2632076.1"/>
    </source>
</evidence>
<name>A0ACB6SCP8_9PLEO</name>
<sequence length="91" mass="9639">MSDSIRHTSALLLVGAVQANSLNAANREACDTCGAVFTTSMDNVPTNRQSHLLRSNLLVCKSIKTIPSTHAPPILSALTNSPRTASKPQQP</sequence>
<dbReference type="EMBL" id="MU006703">
    <property type="protein sequence ID" value="KAF2632076.1"/>
    <property type="molecule type" value="Genomic_DNA"/>
</dbReference>
<evidence type="ECO:0000313" key="2">
    <source>
        <dbReference type="Proteomes" id="UP000799754"/>
    </source>
</evidence>
<reference evidence="1" key="1">
    <citation type="journal article" date="2020" name="Stud. Mycol.">
        <title>101 Dothideomycetes genomes: a test case for predicting lifestyles and emergence of pathogens.</title>
        <authorList>
            <person name="Haridas S."/>
            <person name="Albert R."/>
            <person name="Binder M."/>
            <person name="Bloem J."/>
            <person name="Labutti K."/>
            <person name="Salamov A."/>
            <person name="Andreopoulos B."/>
            <person name="Baker S."/>
            <person name="Barry K."/>
            <person name="Bills G."/>
            <person name="Bluhm B."/>
            <person name="Cannon C."/>
            <person name="Castanera R."/>
            <person name="Culley D."/>
            <person name="Daum C."/>
            <person name="Ezra D."/>
            <person name="Gonzalez J."/>
            <person name="Henrissat B."/>
            <person name="Kuo A."/>
            <person name="Liang C."/>
            <person name="Lipzen A."/>
            <person name="Lutzoni F."/>
            <person name="Magnuson J."/>
            <person name="Mondo S."/>
            <person name="Nolan M."/>
            <person name="Ohm R."/>
            <person name="Pangilinan J."/>
            <person name="Park H.-J."/>
            <person name="Ramirez L."/>
            <person name="Alfaro M."/>
            <person name="Sun H."/>
            <person name="Tritt A."/>
            <person name="Yoshinaga Y."/>
            <person name="Zwiers L.-H."/>
            <person name="Turgeon B."/>
            <person name="Goodwin S."/>
            <person name="Spatafora J."/>
            <person name="Crous P."/>
            <person name="Grigoriev I."/>
        </authorList>
    </citation>
    <scope>NUCLEOTIDE SEQUENCE</scope>
    <source>
        <strain evidence="1">CBS 525.71</strain>
    </source>
</reference>
<keyword evidence="2" id="KW-1185">Reference proteome</keyword>
<comment type="caution">
    <text evidence="1">The sequence shown here is derived from an EMBL/GenBank/DDBJ whole genome shotgun (WGS) entry which is preliminary data.</text>
</comment>